<dbReference type="Gene3D" id="2.60.40.10">
    <property type="entry name" value="Immunoglobulins"/>
    <property type="match status" value="1"/>
</dbReference>
<keyword evidence="3" id="KW-0378">Hydrolase</keyword>
<dbReference type="PANTHER" id="PTHR48098:SF3">
    <property type="entry name" value="IRON(III) ENTEROBACTIN ESTERASE"/>
    <property type="match status" value="1"/>
</dbReference>
<comment type="similarity">
    <text evidence="4">Belongs to the Fes family.</text>
</comment>
<sequence>MEKSGIRSAAILKLEEHLKLGRTNALNKFWDYFEQKGLPIIENIPNDLEHNLVTFIYKEDEKTENVLVIPEMKDCKFLNYRMEKLLNTNLWYISCKIRNDIRFQYCFSVNDPLDDDWDNRFEKVIHDKFNKKFLLVEDEEENEILSYVVMPNAEEHFWVKEKSNITKGDLKEYKFISEKLEAERKVRIYTPYGYEKNNKPYKFLILNDGDEYLNLLSSKVVLDNLIADNKIPPIVVLFIDSTDSREEELSCSDNFTDIIVNDFIPWFRKNYNISSEAKDGIIGGLSLGGLAATYIGLRYSNVFGNVLSQSGSYWYKPEEFEEHESACWISTEFKKVDKLPLKFYLNVGILEEKENMIGVNKILRDVLQAKGYDVEYEVFKGGHDYLCWGENLANGLISLIGY</sequence>
<dbReference type="InterPro" id="IPR029058">
    <property type="entry name" value="AB_hydrolase_fold"/>
</dbReference>
<evidence type="ECO:0000256" key="1">
    <source>
        <dbReference type="ARBA" id="ARBA00004496"/>
    </source>
</evidence>
<dbReference type="GO" id="GO:0005506">
    <property type="term" value="F:iron ion binding"/>
    <property type="evidence" value="ECO:0007669"/>
    <property type="project" value="InterPro"/>
</dbReference>
<organism evidence="6 7">
    <name type="scientific">Vallitalea longa</name>
    <dbReference type="NCBI Taxonomy" id="2936439"/>
    <lineage>
        <taxon>Bacteria</taxon>
        <taxon>Bacillati</taxon>
        <taxon>Bacillota</taxon>
        <taxon>Clostridia</taxon>
        <taxon>Lachnospirales</taxon>
        <taxon>Vallitaleaceae</taxon>
        <taxon>Vallitalea</taxon>
    </lineage>
</organism>
<dbReference type="Proteomes" id="UP001144256">
    <property type="component" value="Unassembled WGS sequence"/>
</dbReference>
<evidence type="ECO:0000256" key="3">
    <source>
        <dbReference type="ARBA" id="ARBA00022801"/>
    </source>
</evidence>
<dbReference type="Gene3D" id="3.40.50.1820">
    <property type="entry name" value="alpha/beta hydrolase"/>
    <property type="match status" value="1"/>
</dbReference>
<dbReference type="SUPFAM" id="SSF53474">
    <property type="entry name" value="alpha/beta-Hydrolases"/>
    <property type="match status" value="1"/>
</dbReference>
<keyword evidence="2" id="KW-0963">Cytoplasm</keyword>
<dbReference type="AlphaFoldDB" id="A0A9W6DFG0"/>
<dbReference type="InterPro" id="IPR050583">
    <property type="entry name" value="Mycobacterial_A85_antigen"/>
</dbReference>
<dbReference type="InterPro" id="IPR021764">
    <property type="entry name" value="Enterochelin_esterase_N"/>
</dbReference>
<dbReference type="InterPro" id="IPR013783">
    <property type="entry name" value="Ig-like_fold"/>
</dbReference>
<comment type="caution">
    <text evidence="6">The sequence shown here is derived from an EMBL/GenBank/DDBJ whole genome shotgun (WGS) entry which is preliminary data.</text>
</comment>
<dbReference type="InterPro" id="IPR000801">
    <property type="entry name" value="Esterase-like"/>
</dbReference>
<evidence type="ECO:0000259" key="5">
    <source>
        <dbReference type="Pfam" id="PF11806"/>
    </source>
</evidence>
<dbReference type="PANTHER" id="PTHR48098">
    <property type="entry name" value="ENTEROCHELIN ESTERASE-RELATED"/>
    <property type="match status" value="1"/>
</dbReference>
<dbReference type="GO" id="GO:0005737">
    <property type="term" value="C:cytoplasm"/>
    <property type="evidence" value="ECO:0007669"/>
    <property type="project" value="UniProtKB-SubCell"/>
</dbReference>
<reference evidence="6" key="1">
    <citation type="submission" date="2022-06" db="EMBL/GenBank/DDBJ databases">
        <title>Vallitalea longa sp. nov., an anaerobic bacterium isolated from marine sediment.</title>
        <authorList>
            <person name="Hirano S."/>
            <person name="Terahara T."/>
            <person name="Mori K."/>
            <person name="Hamada M."/>
            <person name="Matsumoto R."/>
            <person name="Kobayashi T."/>
        </authorList>
    </citation>
    <scope>NUCLEOTIDE SEQUENCE</scope>
    <source>
        <strain evidence="6">SH18-1</strain>
    </source>
</reference>
<dbReference type="GO" id="GO:0006826">
    <property type="term" value="P:iron ion transport"/>
    <property type="evidence" value="ECO:0007669"/>
    <property type="project" value="InterPro"/>
</dbReference>
<evidence type="ECO:0000313" key="6">
    <source>
        <dbReference type="EMBL" id="GKX31186.1"/>
    </source>
</evidence>
<name>A0A9W6DFG0_9FIRM</name>
<protein>
    <recommendedName>
        <fullName evidence="5">Enterochelin esterase N-terminal domain-containing protein</fullName>
    </recommendedName>
</protein>
<dbReference type="EMBL" id="BRLB01000014">
    <property type="protein sequence ID" value="GKX31186.1"/>
    <property type="molecule type" value="Genomic_DNA"/>
</dbReference>
<dbReference type="RefSeq" id="WP_281817983.1">
    <property type="nucleotide sequence ID" value="NZ_BRLB01000014.1"/>
</dbReference>
<proteinExistence type="inferred from homology"/>
<evidence type="ECO:0000313" key="7">
    <source>
        <dbReference type="Proteomes" id="UP001144256"/>
    </source>
</evidence>
<feature type="domain" description="Enterochelin esterase N-terminal" evidence="5">
    <location>
        <begin position="53"/>
        <end position="158"/>
    </location>
</feature>
<accession>A0A9W6DFG0</accession>
<evidence type="ECO:0000256" key="2">
    <source>
        <dbReference type="ARBA" id="ARBA00022490"/>
    </source>
</evidence>
<gene>
    <name evidence="6" type="ORF">SH1V18_36660</name>
</gene>
<dbReference type="Pfam" id="PF00756">
    <property type="entry name" value="Esterase"/>
    <property type="match status" value="1"/>
</dbReference>
<comment type="subcellular location">
    <subcellularLocation>
        <location evidence="1">Cytoplasm</location>
    </subcellularLocation>
</comment>
<dbReference type="GO" id="GO:0008849">
    <property type="term" value="F:enterochelin esterase activity"/>
    <property type="evidence" value="ECO:0007669"/>
    <property type="project" value="InterPro"/>
</dbReference>
<dbReference type="InterPro" id="IPR014756">
    <property type="entry name" value="Ig_E-set"/>
</dbReference>
<dbReference type="Pfam" id="PF11806">
    <property type="entry name" value="Enterochelin_N"/>
    <property type="match status" value="1"/>
</dbReference>
<keyword evidence="7" id="KW-1185">Reference proteome</keyword>
<evidence type="ECO:0000256" key="4">
    <source>
        <dbReference type="ARBA" id="ARBA00024201"/>
    </source>
</evidence>
<dbReference type="SUPFAM" id="SSF81296">
    <property type="entry name" value="E set domains"/>
    <property type="match status" value="1"/>
</dbReference>